<dbReference type="eggNOG" id="ENOG5032DGG">
    <property type="taxonomic scope" value="Bacteria"/>
</dbReference>
<keyword evidence="4" id="KW-1185">Reference proteome</keyword>
<dbReference type="AlphaFoldDB" id="W9G4H2"/>
<feature type="transmembrane region" description="Helical" evidence="1">
    <location>
        <begin position="181"/>
        <end position="198"/>
    </location>
</feature>
<feature type="signal peptide" evidence="2">
    <location>
        <begin position="1"/>
        <end position="16"/>
    </location>
</feature>
<name>W9G4H2_9MICO</name>
<keyword evidence="2" id="KW-0732">Signal</keyword>
<feature type="transmembrane region" description="Helical" evidence="1">
    <location>
        <begin position="94"/>
        <end position="111"/>
    </location>
</feature>
<protein>
    <recommendedName>
        <fullName evidence="5">Glycosyltransferase RgtA/B/C/D-like domain-containing protein</fullName>
    </recommendedName>
</protein>
<feature type="transmembrane region" description="Helical" evidence="1">
    <location>
        <begin position="275"/>
        <end position="296"/>
    </location>
</feature>
<reference evidence="3 4" key="1">
    <citation type="submission" date="2013-08" db="EMBL/GenBank/DDBJ databases">
        <title>Intrasporangium oryzae NRRL B-24470.</title>
        <authorList>
            <person name="Liu H."/>
            <person name="Wang G."/>
        </authorList>
    </citation>
    <scope>NUCLEOTIDE SEQUENCE [LARGE SCALE GENOMIC DNA]</scope>
    <source>
        <strain evidence="3 4">NRRL B-24470</strain>
    </source>
</reference>
<keyword evidence="1" id="KW-1133">Transmembrane helix</keyword>
<sequence length="442" mass="46013">MLLVVLLMASAVTVGADTNWLVALGNDVLTRRSIPVGVPFAAADSSSWVNVPALGEVLFALVDRVGPLGLPLAQLAVDAALLALMALGARRRGAGSGATAAVLALTCLGMLPALGVIRAQLFSLVPFAALLLLLRTEHDRPTARIWFAVPLIALWGNLHGAVLVGLAVTGCYLLFSRARGEPLVTLGVGIACLMALFANPAHVRTVSYYLGVLGNEAARRGTELWARPQLDKPFDLLLVVAAAVLATLALSRRLPLWEYMTLGGLALGTATAARHGVWVLIFLSAPAAAGLTGLMARRGKSPRQHDARAATTASVVLLVLGAVGVMAILANRVGIFTTSPDLLREIRSAAAGRPVLATEPLAESLAAEGIPVWMSNPIDAFSTNDQAAYLDFVAGQGPESVRALGMSNVVVAPTGSPAAALAQLTGFSVVRRVEAYDIMTRQ</sequence>
<accession>W9G4H2</accession>
<proteinExistence type="predicted"/>
<feature type="transmembrane region" description="Helical" evidence="1">
    <location>
        <begin position="308"/>
        <end position="330"/>
    </location>
</feature>
<keyword evidence="1" id="KW-0472">Membrane</keyword>
<feature type="transmembrane region" description="Helical" evidence="1">
    <location>
        <begin position="146"/>
        <end position="175"/>
    </location>
</feature>
<evidence type="ECO:0000256" key="2">
    <source>
        <dbReference type="SAM" id="SignalP"/>
    </source>
</evidence>
<dbReference type="Proteomes" id="UP000019489">
    <property type="component" value="Unassembled WGS sequence"/>
</dbReference>
<organism evidence="3 4">
    <name type="scientific">Intrasporangium oryzae NRRL B-24470</name>
    <dbReference type="NCBI Taxonomy" id="1386089"/>
    <lineage>
        <taxon>Bacteria</taxon>
        <taxon>Bacillati</taxon>
        <taxon>Actinomycetota</taxon>
        <taxon>Actinomycetes</taxon>
        <taxon>Micrococcales</taxon>
        <taxon>Intrasporangiaceae</taxon>
        <taxon>Intrasporangium</taxon>
    </lineage>
</organism>
<feature type="chain" id="PRO_5004920812" description="Glycosyltransferase RgtA/B/C/D-like domain-containing protein" evidence="2">
    <location>
        <begin position="17"/>
        <end position="442"/>
    </location>
</feature>
<dbReference type="STRING" id="1386089.N865_21520"/>
<comment type="caution">
    <text evidence="3">The sequence shown here is derived from an EMBL/GenBank/DDBJ whole genome shotgun (WGS) entry which is preliminary data.</text>
</comment>
<keyword evidence="1" id="KW-0812">Transmembrane</keyword>
<evidence type="ECO:0000313" key="3">
    <source>
        <dbReference type="EMBL" id="EWS99697.1"/>
    </source>
</evidence>
<evidence type="ECO:0008006" key="5">
    <source>
        <dbReference type="Google" id="ProtNLM"/>
    </source>
</evidence>
<evidence type="ECO:0000313" key="4">
    <source>
        <dbReference type="Proteomes" id="UP000019489"/>
    </source>
</evidence>
<feature type="transmembrane region" description="Helical" evidence="1">
    <location>
        <begin position="68"/>
        <end position="87"/>
    </location>
</feature>
<feature type="transmembrane region" description="Helical" evidence="1">
    <location>
        <begin position="236"/>
        <end position="255"/>
    </location>
</feature>
<dbReference type="EMBL" id="AWSA01000079">
    <property type="protein sequence ID" value="EWS99697.1"/>
    <property type="molecule type" value="Genomic_DNA"/>
</dbReference>
<gene>
    <name evidence="3" type="ORF">N865_21520</name>
</gene>
<evidence type="ECO:0000256" key="1">
    <source>
        <dbReference type="SAM" id="Phobius"/>
    </source>
</evidence>